<keyword evidence="3" id="KW-1185">Reference proteome</keyword>
<dbReference type="Proteomes" id="UP000193648">
    <property type="component" value="Unassembled WGS sequence"/>
</dbReference>
<evidence type="ECO:0000313" key="3">
    <source>
        <dbReference type="Proteomes" id="UP000193648"/>
    </source>
</evidence>
<dbReference type="RefSeq" id="XP_021882755.1">
    <property type="nucleotide sequence ID" value="XM_022028669.1"/>
</dbReference>
<dbReference type="EMBL" id="MCFF01000012">
    <property type="protein sequence ID" value="ORZ20846.1"/>
    <property type="molecule type" value="Genomic_DNA"/>
</dbReference>
<sequence>MSSSNNAASSSTSRVAGKKRAREELEEDKGASRQTSPSPDGPPADPAFHYVPWERPAREVSTIKKLFLESELCNFGARTEILYIYKDSSLYQGVILSTINSIDIQISKFPVIRSKASTPCPNAVCFIHNYCKQSVRPTPIAPKCTERIARKEDL</sequence>
<organism evidence="2 3">
    <name type="scientific">Lobosporangium transversale</name>
    <dbReference type="NCBI Taxonomy" id="64571"/>
    <lineage>
        <taxon>Eukaryota</taxon>
        <taxon>Fungi</taxon>
        <taxon>Fungi incertae sedis</taxon>
        <taxon>Mucoromycota</taxon>
        <taxon>Mortierellomycotina</taxon>
        <taxon>Mortierellomycetes</taxon>
        <taxon>Mortierellales</taxon>
        <taxon>Mortierellaceae</taxon>
        <taxon>Lobosporangium</taxon>
    </lineage>
</organism>
<dbReference type="InParanoid" id="A0A1Y2GRV8"/>
<evidence type="ECO:0000313" key="2">
    <source>
        <dbReference type="EMBL" id="ORZ20846.1"/>
    </source>
</evidence>
<proteinExistence type="predicted"/>
<dbReference type="GeneID" id="33570512"/>
<feature type="compositionally biased region" description="Low complexity" evidence="1">
    <location>
        <begin position="1"/>
        <end position="13"/>
    </location>
</feature>
<dbReference type="AlphaFoldDB" id="A0A1Y2GRV8"/>
<name>A0A1Y2GRV8_9FUNG</name>
<comment type="caution">
    <text evidence="2">The sequence shown here is derived from an EMBL/GenBank/DDBJ whole genome shotgun (WGS) entry which is preliminary data.</text>
</comment>
<gene>
    <name evidence="2" type="ORF">BCR41DRAFT_394760</name>
</gene>
<feature type="region of interest" description="Disordered" evidence="1">
    <location>
        <begin position="1"/>
        <end position="49"/>
    </location>
</feature>
<evidence type="ECO:0000256" key="1">
    <source>
        <dbReference type="SAM" id="MobiDB-lite"/>
    </source>
</evidence>
<accession>A0A1Y2GRV8</accession>
<reference evidence="2 3" key="1">
    <citation type="submission" date="2016-07" db="EMBL/GenBank/DDBJ databases">
        <title>Pervasive Adenine N6-methylation of Active Genes in Fungi.</title>
        <authorList>
            <consortium name="DOE Joint Genome Institute"/>
            <person name="Mondo S.J."/>
            <person name="Dannebaum R.O."/>
            <person name="Kuo R.C."/>
            <person name="Labutti K."/>
            <person name="Haridas S."/>
            <person name="Kuo A."/>
            <person name="Salamov A."/>
            <person name="Ahrendt S.R."/>
            <person name="Lipzen A."/>
            <person name="Sullivan W."/>
            <person name="Andreopoulos W.B."/>
            <person name="Clum A."/>
            <person name="Lindquist E."/>
            <person name="Daum C."/>
            <person name="Ramamoorthy G.K."/>
            <person name="Gryganskyi A."/>
            <person name="Culley D."/>
            <person name="Magnuson J.K."/>
            <person name="James T.Y."/>
            <person name="O'Malley M.A."/>
            <person name="Stajich J.E."/>
            <person name="Spatafora J.W."/>
            <person name="Visel A."/>
            <person name="Grigoriev I.V."/>
        </authorList>
    </citation>
    <scope>NUCLEOTIDE SEQUENCE [LARGE SCALE GENOMIC DNA]</scope>
    <source>
        <strain evidence="2 3">NRRL 3116</strain>
    </source>
</reference>
<protein>
    <submittedName>
        <fullName evidence="2">Uncharacterized protein</fullName>
    </submittedName>
</protein>